<feature type="chain" id="PRO_5010885536" evidence="7">
    <location>
        <begin position="36"/>
        <end position="243"/>
    </location>
</feature>
<dbReference type="PRINTS" id="PR01021">
    <property type="entry name" value="OMPADOMAIN"/>
</dbReference>
<dbReference type="InterPro" id="IPR050330">
    <property type="entry name" value="Bact_OuterMem_StrucFunc"/>
</dbReference>
<keyword evidence="6" id="KW-1133">Transmembrane helix</keyword>
<accession>A0A1X7AQ59</accession>
<dbReference type="Pfam" id="PF00691">
    <property type="entry name" value="OmpA"/>
    <property type="match status" value="1"/>
</dbReference>
<dbReference type="GO" id="GO:0009279">
    <property type="term" value="C:cell outer membrane"/>
    <property type="evidence" value="ECO:0007669"/>
    <property type="project" value="UniProtKB-SubCell"/>
</dbReference>
<dbReference type="SUPFAM" id="SSF103088">
    <property type="entry name" value="OmpA-like"/>
    <property type="match status" value="1"/>
</dbReference>
<sequence>MAMQANNTSRLIPSRVKAIACALTLGLATVTTANASSTTEHETWGKEKTSIVAGTSVAGALIGGPIGFIVGLAAGDWLGNNVNKADKLDNMVAERDLALAELSRVQEQLAIAMNQTEQYQALALDTLQLSIMFGTAEDQVNDRAIPQLDALARLLMEQPELKVQLSGFADPRGAEAFNLELSERRASSVQQYLVSKGISEQRIKSFGYGARMPKGERDLDAFAMERIVTIELQSENQGLAISQ</sequence>
<feature type="coiled-coil region" evidence="5">
    <location>
        <begin position="88"/>
        <end position="122"/>
    </location>
</feature>
<evidence type="ECO:0000256" key="6">
    <source>
        <dbReference type="SAM" id="Phobius"/>
    </source>
</evidence>
<dbReference type="PROSITE" id="PS51123">
    <property type="entry name" value="OMPA_2"/>
    <property type="match status" value="1"/>
</dbReference>
<evidence type="ECO:0000256" key="7">
    <source>
        <dbReference type="SAM" id="SignalP"/>
    </source>
</evidence>
<keyword evidence="6" id="KW-0812">Transmembrane</keyword>
<dbReference type="RefSeq" id="WP_087112683.1">
    <property type="nucleotide sequence ID" value="NZ_CBCSCN010000013.1"/>
</dbReference>
<feature type="domain" description="OmpA-like" evidence="8">
    <location>
        <begin position="120"/>
        <end position="236"/>
    </location>
</feature>
<keyword evidence="7" id="KW-0732">Signal</keyword>
<evidence type="ECO:0000313" key="10">
    <source>
        <dbReference type="Proteomes" id="UP000196573"/>
    </source>
</evidence>
<evidence type="ECO:0000256" key="1">
    <source>
        <dbReference type="ARBA" id="ARBA00004442"/>
    </source>
</evidence>
<gene>
    <name evidence="9" type="primary">pal_2</name>
    <name evidence="9" type="ORF">EHSB41UT_04034</name>
</gene>
<dbReference type="EMBL" id="FWPT01000011">
    <property type="protein sequence ID" value="SMA50240.1"/>
    <property type="molecule type" value="Genomic_DNA"/>
</dbReference>
<dbReference type="AlphaFoldDB" id="A0A1X7AQ59"/>
<dbReference type="OrthoDB" id="9782229at2"/>
<dbReference type="InterPro" id="IPR036737">
    <property type="entry name" value="OmpA-like_sf"/>
</dbReference>
<proteinExistence type="predicted"/>
<dbReference type="Proteomes" id="UP000196573">
    <property type="component" value="Unassembled WGS sequence"/>
</dbReference>
<evidence type="ECO:0000256" key="4">
    <source>
        <dbReference type="PROSITE-ProRule" id="PRU00473"/>
    </source>
</evidence>
<keyword evidence="9" id="KW-0449">Lipoprotein</keyword>
<evidence type="ECO:0000256" key="5">
    <source>
        <dbReference type="SAM" id="Coils"/>
    </source>
</evidence>
<dbReference type="InterPro" id="IPR006664">
    <property type="entry name" value="OMP_bac"/>
</dbReference>
<organism evidence="9 10">
    <name type="scientific">Parendozoicomonas haliclonae</name>
    <dbReference type="NCBI Taxonomy" id="1960125"/>
    <lineage>
        <taxon>Bacteria</taxon>
        <taxon>Pseudomonadati</taxon>
        <taxon>Pseudomonadota</taxon>
        <taxon>Gammaproteobacteria</taxon>
        <taxon>Oceanospirillales</taxon>
        <taxon>Endozoicomonadaceae</taxon>
        <taxon>Parendozoicomonas</taxon>
    </lineage>
</organism>
<dbReference type="PANTHER" id="PTHR30329">
    <property type="entry name" value="STATOR ELEMENT OF FLAGELLAR MOTOR COMPLEX"/>
    <property type="match status" value="1"/>
</dbReference>
<evidence type="ECO:0000256" key="3">
    <source>
        <dbReference type="ARBA" id="ARBA00023237"/>
    </source>
</evidence>
<name>A0A1X7AQ59_9GAMM</name>
<keyword evidence="2 4" id="KW-0472">Membrane</keyword>
<keyword evidence="3" id="KW-0998">Cell outer membrane</keyword>
<feature type="transmembrane region" description="Helical" evidence="6">
    <location>
        <begin position="51"/>
        <end position="74"/>
    </location>
</feature>
<evidence type="ECO:0000259" key="8">
    <source>
        <dbReference type="PROSITE" id="PS51123"/>
    </source>
</evidence>
<feature type="signal peptide" evidence="7">
    <location>
        <begin position="1"/>
        <end position="35"/>
    </location>
</feature>
<dbReference type="Gene3D" id="3.30.1330.60">
    <property type="entry name" value="OmpA-like domain"/>
    <property type="match status" value="1"/>
</dbReference>
<keyword evidence="10" id="KW-1185">Reference proteome</keyword>
<keyword evidence="5" id="KW-0175">Coiled coil</keyword>
<dbReference type="PANTHER" id="PTHR30329:SF21">
    <property type="entry name" value="LIPOPROTEIN YIAD-RELATED"/>
    <property type="match status" value="1"/>
</dbReference>
<protein>
    <submittedName>
        <fullName evidence="9">Peptidoglycan-associated lipoprotein</fullName>
    </submittedName>
</protein>
<evidence type="ECO:0000256" key="2">
    <source>
        <dbReference type="ARBA" id="ARBA00023136"/>
    </source>
</evidence>
<dbReference type="InterPro" id="IPR006665">
    <property type="entry name" value="OmpA-like"/>
</dbReference>
<evidence type="ECO:0000313" key="9">
    <source>
        <dbReference type="EMBL" id="SMA50240.1"/>
    </source>
</evidence>
<comment type="subcellular location">
    <subcellularLocation>
        <location evidence="1">Cell outer membrane</location>
    </subcellularLocation>
</comment>
<dbReference type="CDD" id="cd07185">
    <property type="entry name" value="OmpA_C-like"/>
    <property type="match status" value="1"/>
</dbReference>
<reference evidence="9 10" key="1">
    <citation type="submission" date="2017-03" db="EMBL/GenBank/DDBJ databases">
        <authorList>
            <person name="Afonso C.L."/>
            <person name="Miller P.J."/>
            <person name="Scott M.A."/>
            <person name="Spackman E."/>
            <person name="Goraichik I."/>
            <person name="Dimitrov K.M."/>
            <person name="Suarez D.L."/>
            <person name="Swayne D.E."/>
        </authorList>
    </citation>
    <scope>NUCLEOTIDE SEQUENCE [LARGE SCALE GENOMIC DNA]</scope>
    <source>
        <strain evidence="9">SB41UT1</strain>
    </source>
</reference>